<feature type="compositionally biased region" description="Polar residues" evidence="1">
    <location>
        <begin position="2381"/>
        <end position="2394"/>
    </location>
</feature>
<feature type="region of interest" description="Disordered" evidence="1">
    <location>
        <begin position="2649"/>
        <end position="2680"/>
    </location>
</feature>
<feature type="compositionally biased region" description="Polar residues" evidence="1">
    <location>
        <begin position="1168"/>
        <end position="1177"/>
    </location>
</feature>
<feature type="compositionally biased region" description="Low complexity" evidence="1">
    <location>
        <begin position="2649"/>
        <end position="2663"/>
    </location>
</feature>
<feature type="region of interest" description="Disordered" evidence="1">
    <location>
        <begin position="1168"/>
        <end position="1193"/>
    </location>
</feature>
<feature type="compositionally biased region" description="Basic and acidic residues" evidence="1">
    <location>
        <begin position="2366"/>
        <end position="2380"/>
    </location>
</feature>
<name>A0AAV2B4E7_9ARAC</name>
<dbReference type="Proteomes" id="UP001497382">
    <property type="component" value="Unassembled WGS sequence"/>
</dbReference>
<feature type="region of interest" description="Disordered" evidence="1">
    <location>
        <begin position="2341"/>
        <end position="2394"/>
    </location>
</feature>
<reference evidence="2 3" key="1">
    <citation type="submission" date="2024-04" db="EMBL/GenBank/DDBJ databases">
        <authorList>
            <person name="Rising A."/>
            <person name="Reimegard J."/>
            <person name="Sonavane S."/>
            <person name="Akerstrom W."/>
            <person name="Nylinder S."/>
            <person name="Hedman E."/>
            <person name="Kallberg Y."/>
        </authorList>
    </citation>
    <scope>NUCLEOTIDE SEQUENCE [LARGE SCALE GENOMIC DNA]</scope>
</reference>
<keyword evidence="3" id="KW-1185">Reference proteome</keyword>
<feature type="compositionally biased region" description="Polar residues" evidence="1">
    <location>
        <begin position="2671"/>
        <end position="2680"/>
    </location>
</feature>
<organism evidence="2 3">
    <name type="scientific">Larinioides sclopetarius</name>
    <dbReference type="NCBI Taxonomy" id="280406"/>
    <lineage>
        <taxon>Eukaryota</taxon>
        <taxon>Metazoa</taxon>
        <taxon>Ecdysozoa</taxon>
        <taxon>Arthropoda</taxon>
        <taxon>Chelicerata</taxon>
        <taxon>Arachnida</taxon>
        <taxon>Araneae</taxon>
        <taxon>Araneomorphae</taxon>
        <taxon>Entelegynae</taxon>
        <taxon>Araneoidea</taxon>
        <taxon>Araneidae</taxon>
        <taxon>Larinioides</taxon>
    </lineage>
</organism>
<dbReference type="EMBL" id="CAXIEN010000271">
    <property type="protein sequence ID" value="CAL1290889.1"/>
    <property type="molecule type" value="Genomic_DNA"/>
</dbReference>
<protein>
    <submittedName>
        <fullName evidence="2">Uncharacterized protein</fullName>
    </submittedName>
</protein>
<comment type="caution">
    <text evidence="2">The sequence shown here is derived from an EMBL/GenBank/DDBJ whole genome shotgun (WGS) entry which is preliminary data.</text>
</comment>
<gene>
    <name evidence="2" type="ORF">LARSCL_LOCUS16756</name>
</gene>
<accession>A0AAV2B4E7</accession>
<evidence type="ECO:0000313" key="3">
    <source>
        <dbReference type="Proteomes" id="UP001497382"/>
    </source>
</evidence>
<evidence type="ECO:0000313" key="2">
    <source>
        <dbReference type="EMBL" id="CAL1290889.1"/>
    </source>
</evidence>
<proteinExistence type="predicted"/>
<evidence type="ECO:0000256" key="1">
    <source>
        <dbReference type="SAM" id="MobiDB-lite"/>
    </source>
</evidence>
<sequence>MAGYGFEKWCTAEQEWKIITTFLDELGKCDQLHFEDLFSYLFTVSCTEIQNLCNSLTISQKHDFFKNRPTYFIVKKKHISKAMSSDALRVCAHKKFCSSARYILQCFGSVHYLEIKKVITFVFEDVAHYILKLLPEEEKQFMKNIRNVVNDGSGVLTLTTSRKVGTKRVSPEEKCLLAIVYYLGLHDCTHFKKLFEEIEKFAKKECELVLGDCSDANRLMWLKKHVDYFQVHEDNFVSLYEEYSSYKCDYQKLKSEPLPLQAEPTCSDLESSHLSQEVQILTSVDEQNAHDNIVTFNRTICKKFYISATYLTSCFNPLHYLEVKECIFFIMEDVANVLRKLTLSGLQKIFEKVPFTSMDENGFLNFREDCNFDTSFVTNEEMLNLFFVYYLGFCGKTHFEKVIQELMKRAPEAVCNSIAKLSVQDQLKYFKQFPQYFGVSKRGELNVNASFVLPYFEYKNDTVSESNSTSKESSISSEKCTVIRRISSSIAFLLNFFQLKLTCRPLRLILHVLNDAKVHFLNLSALDQIDLVKDIFSPFTVNERGIISFAGNQFEIKHLAKKEMEFLYFAYLISESDRLHYRQAIDRYFKDTGKIPKRAYSDSLRFRYFKEAEGIFQIGSDGYITLCSLPRLDLVPSFLSEVVKTINPELSLNQYINFTSNDSSQVNCSFKPSSRVDQKSSYKVNVSYATHADYKKFCGAVSFLLTYFNSLHYITLKRIISLVLTDVGNFFNELPVEEQDKIFKSIPSIYMDENGCMHLASFSNGLHSFVSRNKRQFLFIVCFLVVNGQTHYIKILSELQNHQIIVSNFTSSQFYGLLGKYPKYFTRNSNGYIRLSHAFSDVNVQHHINFVPSSNNQKLQTTSFHQNLSSTIQSVNACVNSALPTKSSFSSSSRSAHNQFCTSEDVKIRDDNILNSNIKIQSKPSELKYPLYKKIQDGISYLLQYFTLNVKSEFLQVLFLVLDDYEIFNYSSTNDKIGILKTSLSVFKVNEDGMILSCITFDNSCLMEREKEELLISFIVFEQKELHFLKVFQQLGKYNLVLPPNTLNTSAKFHYFKKRKDIFHIDNDGYVSLLNWPHINLPSSTVLECFSSVDDLVKSENNCHSDLTKKISHDECSNLSSIDQSESVWENKDEREKDDNMLGVDETSLPIVSLQFNKISNLCSDATQVQNVDNSPSESEKDENKSNDGYVSLNRPLISLDSSTTLECFSSTDYINLVKSEDHCQTGNQIDECSSLNSSTNKPENVCENKDEKEQDKILEVDETSLSAVNACFDRHSILCSNMAEVENVYESLSENENGENISSELVKEISKFDAKKFSPSREWFTVQNDPIEEANNGNLEKVQLEKATPFLDTYKTENICKIIEKDDNLTENAAIVTKFNPNLFSPSKEWFSPKIELSNSEDCGTKPKNVKKSLNRIKSIAPSSNSVEAEKVIVNIEKLKCVQSDTLEKDVTFNLNLPISTNKLSSADILTKEASIHKTCDKLHGQHSSSQQNVMETVTALIQSITSLLKYYNTKVNWLLVCGVFQVMNDVTNKFFVLSKDDQSYVLKRIFTYFSSSDKVLDDLERSYLDKCKLTEEQENLLLMTCILSREKKMDYLQLFKKFETLKNDFQSYRLTDSDKYQYVVKRNNIFSIEAGIIKLHPFPHLKLKSQVLEADLKVWKEMNSRQEFNQQPYVESKKEMPGNNLQMFSSKIHLKPSKLNHIGDDKPKISNYSASFCLALELQTAMSLSWPKKAPKIFGELKSCTLFLKKSGVKVDWHSVCAIFQVMNEVRGKFLLLSKDIQTKMLYYIFLDIEKISSIVYEVYLENYPLNEEQEILLLMACIIALEEKLHYLKLFEKFGTVKKSIPSDMQTNFYEYISKQDHLFSMEDGYVKLLPFPSLELKRRVLDADLKAWRTNNCQSFDGKFMNVGLGSDLQACSTTVKSDFSNLNHIADKLNGPKILRNANQSLSPNLKTIKCLSKSYDMNLENKSETPISTTQLKTFKFDENIDKSTSTINEKTTNDGLKVLKNDLLACSTTVKSDLSNLNHIADKLTRPKILSNANQSLSSRFENFEEKTVKCFSRSCDTNLENISQTPISTTQFKTLKFNNKNPKVDKSTSTNEEIIGTRFQPQSSLTQLEPQVFDSNENDVDKRVLEEKSQSFGSVTDLEVSKFNKTCKDITLRSCVKTNDVVLDVNIDCLEEKTNKSSLLKDLDLKNDLQVSNSVIESKDRKLNAVAKEVHEAETLNVKLDSNHILLTSNSIADYDDSKPSGLKEFSEIPSIDRKKKVLKNKSHDSTSINDSKISRLEEKSCELSNEDSKVMTLGRNPVQDSNSIVESNVLTCEVNLGEGMKKQASELSSIKNKEKVSKNKSQACGSKTKLKSKKENNEKVAKTDESPHITSVTEVKSSSPNITEKQIAQSLTTNAIERASECRSSPKAINHHKTEASKSICLEEKDLTFKNNNIVAGQSKTTRKVPMKAKSLSKASSPVSKECLNKLCKKMQAGIAHLLKYFHLTTENLLLKVLFHVLGSSKIFCELPNDEQIDFLQNCFHIFHLDKKGGIVLSLSNETNMVKLKHEEKILLSVTSILSQWKELHYRKIFQQLQNQISVPADKEQFNFFRKKANLFSIASNGYVKLYNFPDIEINSAIFASLFQAKTTVENETSKQEVSIQSSVSSDSGSAAHKKEQNLSGSETLNSKAPSITGVKVHTLKSGENHTLKVSSSAKLKMLDDICKKVKDAIHFLLNYFKLVSEPHLVCVILHALKDVRSNFEILNTSDQDKFIEESLRGFCTDSNGQISKVFSLSRQFNLSNNDKDMLFLCFILGQVKELHYQEIFDKYSQYQRIKPTSVVSPLDMPKYFSERGDLFSMNSDGYVKLNLQFVVEQNSKILPISSISPNSKIVISPLLNSVAFKNIQNTQQIKICEMQLSEKSNKQVQENDFKSSMSLETKHERFKESAAFLNSQPDRIASDCAEVIILHVLNDLRDLDHNERERLLSISAIDSNYYTLTSSKSWLSEEEKDLLVIAYVLIQSGPLHYCKLFELLEKQNRDSLKILTEPEQYQYILQQSKYFSVTSQGTVSFNAISNTDIENYNHFNPESEEYFKISLSKSISTENDSCCDVLIDSFIKDNDTDKNKNKPKGAFIKTSHKPTFNLLEIITEESSSVSTSFHSAKSKAFNLIEFPDAPKTSLEQQCVYFFATILTNEKMANSVKEHLHLASEDIQKHLKDCYDENINHFLEIHQMSASSF</sequence>